<evidence type="ECO:0000256" key="7">
    <source>
        <dbReference type="SAM" id="SignalP"/>
    </source>
</evidence>
<evidence type="ECO:0000259" key="8">
    <source>
        <dbReference type="Pfam" id="PF00082"/>
    </source>
</evidence>
<keyword evidence="3 5" id="KW-0378">Hydrolase</keyword>
<dbReference type="InterPro" id="IPR022398">
    <property type="entry name" value="Peptidase_S8_His-AS"/>
</dbReference>
<keyword evidence="7" id="KW-0732">Signal</keyword>
<evidence type="ECO:0000313" key="10">
    <source>
        <dbReference type="Proteomes" id="UP000218209"/>
    </source>
</evidence>
<dbReference type="Gene3D" id="3.40.50.200">
    <property type="entry name" value="Peptidase S8/S53 domain"/>
    <property type="match status" value="1"/>
</dbReference>
<dbReference type="PRINTS" id="PR00723">
    <property type="entry name" value="SUBTILISIN"/>
</dbReference>
<evidence type="ECO:0000256" key="2">
    <source>
        <dbReference type="ARBA" id="ARBA00022670"/>
    </source>
</evidence>
<dbReference type="PANTHER" id="PTHR43806">
    <property type="entry name" value="PEPTIDASE S8"/>
    <property type="match status" value="1"/>
</dbReference>
<reference evidence="9 10" key="1">
    <citation type="submission" date="2017-03" db="EMBL/GenBank/DDBJ databases">
        <title>WGS assembly of Porphyra umbilicalis.</title>
        <authorList>
            <person name="Brawley S.H."/>
            <person name="Blouin N.A."/>
            <person name="Ficko-Blean E."/>
            <person name="Wheeler G.L."/>
            <person name="Lohr M."/>
            <person name="Goodson H.V."/>
            <person name="Jenkins J.W."/>
            <person name="Blaby-Haas C.E."/>
            <person name="Helliwell K.E."/>
            <person name="Chan C."/>
            <person name="Marriage T."/>
            <person name="Bhattacharya D."/>
            <person name="Klein A.S."/>
            <person name="Badis Y."/>
            <person name="Brodie J."/>
            <person name="Cao Y."/>
            <person name="Collen J."/>
            <person name="Dittami S.M."/>
            <person name="Gachon C.M."/>
            <person name="Green B.R."/>
            <person name="Karpowicz S."/>
            <person name="Kim J.W."/>
            <person name="Kudahl U."/>
            <person name="Lin S."/>
            <person name="Michel G."/>
            <person name="Mittag M."/>
            <person name="Olson B.J."/>
            <person name="Pangilinan J."/>
            <person name="Peng Y."/>
            <person name="Qiu H."/>
            <person name="Shu S."/>
            <person name="Singer J.T."/>
            <person name="Smith A.G."/>
            <person name="Sprecher B.N."/>
            <person name="Wagner V."/>
            <person name="Wang W."/>
            <person name="Wang Z.-Y."/>
            <person name="Yan J."/>
            <person name="Yarish C."/>
            <person name="Zoeuner-Riek S."/>
            <person name="Zhuang Y."/>
            <person name="Zou Y."/>
            <person name="Lindquist E.A."/>
            <person name="Grimwood J."/>
            <person name="Barry K."/>
            <person name="Rokhsar D.S."/>
            <person name="Schmutz J."/>
            <person name="Stiller J.W."/>
            <person name="Grossman A.R."/>
            <person name="Prochnik S.E."/>
        </authorList>
    </citation>
    <scope>NUCLEOTIDE SEQUENCE [LARGE SCALE GENOMIC DNA]</scope>
    <source>
        <strain evidence="9">4086291</strain>
    </source>
</reference>
<dbReference type="InterPro" id="IPR023828">
    <property type="entry name" value="Peptidase_S8_Ser-AS"/>
</dbReference>
<dbReference type="SUPFAM" id="SSF52743">
    <property type="entry name" value="Subtilisin-like"/>
    <property type="match status" value="1"/>
</dbReference>
<dbReference type="InterPro" id="IPR000209">
    <property type="entry name" value="Peptidase_S8/S53_dom"/>
</dbReference>
<gene>
    <name evidence="9" type="ORF">BU14_0532s0001</name>
</gene>
<feature type="active site" description="Charge relay system" evidence="5">
    <location>
        <position position="211"/>
    </location>
</feature>
<organism evidence="9 10">
    <name type="scientific">Porphyra umbilicalis</name>
    <name type="common">Purple laver</name>
    <name type="synonym">Red alga</name>
    <dbReference type="NCBI Taxonomy" id="2786"/>
    <lineage>
        <taxon>Eukaryota</taxon>
        <taxon>Rhodophyta</taxon>
        <taxon>Bangiophyceae</taxon>
        <taxon>Bangiales</taxon>
        <taxon>Bangiaceae</taxon>
        <taxon>Porphyra</taxon>
    </lineage>
</organism>
<keyword evidence="2 5" id="KW-0645">Protease</keyword>
<keyword evidence="10" id="KW-1185">Reference proteome</keyword>
<dbReference type="OrthoDB" id="206201at2759"/>
<dbReference type="Proteomes" id="UP000218209">
    <property type="component" value="Unassembled WGS sequence"/>
</dbReference>
<evidence type="ECO:0000256" key="1">
    <source>
        <dbReference type="ARBA" id="ARBA00011073"/>
    </source>
</evidence>
<feature type="active site" description="Charge relay system" evidence="5">
    <location>
        <position position="176"/>
    </location>
</feature>
<accession>A0A1X6NSD8</accession>
<dbReference type="InterPro" id="IPR036852">
    <property type="entry name" value="Peptidase_S8/S53_dom_sf"/>
</dbReference>
<dbReference type="PANTHER" id="PTHR43806:SF11">
    <property type="entry name" value="CEREVISIN-RELATED"/>
    <property type="match status" value="1"/>
</dbReference>
<evidence type="ECO:0000256" key="5">
    <source>
        <dbReference type="PROSITE-ProRule" id="PRU01240"/>
    </source>
</evidence>
<evidence type="ECO:0000256" key="3">
    <source>
        <dbReference type="ARBA" id="ARBA00022801"/>
    </source>
</evidence>
<feature type="signal peptide" evidence="7">
    <location>
        <begin position="1"/>
        <end position="23"/>
    </location>
</feature>
<name>A0A1X6NSD8_PORUM</name>
<dbReference type="PROSITE" id="PS51892">
    <property type="entry name" value="SUBTILASE"/>
    <property type="match status" value="1"/>
</dbReference>
<dbReference type="InterPro" id="IPR050131">
    <property type="entry name" value="Peptidase_S8_subtilisin-like"/>
</dbReference>
<feature type="active site" description="Charge relay system" evidence="5">
    <location>
        <position position="364"/>
    </location>
</feature>
<dbReference type="CDD" id="cd04077">
    <property type="entry name" value="Peptidases_S8_PCSK9_ProteinaseK_like"/>
    <property type="match status" value="1"/>
</dbReference>
<proteinExistence type="inferred from homology"/>
<dbReference type="InterPro" id="IPR034193">
    <property type="entry name" value="PCSK9_ProteinaseK-like"/>
</dbReference>
<comment type="similarity">
    <text evidence="1 5 6">Belongs to the peptidase S8 family.</text>
</comment>
<dbReference type="InterPro" id="IPR023827">
    <property type="entry name" value="Peptidase_S8_Asp-AS"/>
</dbReference>
<dbReference type="Pfam" id="PF00082">
    <property type="entry name" value="Peptidase_S8"/>
    <property type="match status" value="1"/>
</dbReference>
<dbReference type="GO" id="GO:0004252">
    <property type="term" value="F:serine-type endopeptidase activity"/>
    <property type="evidence" value="ECO:0007669"/>
    <property type="project" value="UniProtKB-UniRule"/>
</dbReference>
<feature type="chain" id="PRO_5012168519" description="Peptidase S8/S53 domain-containing protein" evidence="7">
    <location>
        <begin position="24"/>
        <end position="477"/>
    </location>
</feature>
<dbReference type="GO" id="GO:0006508">
    <property type="term" value="P:proteolysis"/>
    <property type="evidence" value="ECO:0007669"/>
    <property type="project" value="UniProtKB-KW"/>
</dbReference>
<sequence length="477" mass="48936">MARFAATALAAVTVAAVAAVATAVPTDGGVDMASTERMVASLRDSVVITLASDCVGACQNRVSAALTARGCTSVEMLPTLRMVNAVCPPVDGASAEDVPAAIPGVLEVGPDELVGGDAWDEEDREGDIVIPIRDQAGKPYFWGLDRVNQRTLPLDNQVGASCYPNQGSGVDVFVVDSGCMPSHPEFQGVSIRTMALPTSPFDVAGIDDRGHGSHVAGTVAGWRTGVAPKARITCIKVLNSEGHGKGSHVSAGFEYAAAFKAANPTSKVIMQASISGSGTHHDAMAKRMNEIGVIGTVSAGNKHTSACKYTPARSEDVITVGNSDLDDSIWRNSNVGRCVDLFAPGHKVLSVDIKGSLVTKTGTSMSAPHVAGLAALIMSQHPQGASLRMKDVLAMLTKNAPMVGQYPMAWVSPSCSGAPPAPAPVPAPTVPAPGPTPPVFPTPVAPGVPPITRPQGMFLGGIPPPGSAGPLQMPPQM</sequence>
<evidence type="ECO:0000256" key="4">
    <source>
        <dbReference type="ARBA" id="ARBA00022825"/>
    </source>
</evidence>
<dbReference type="PROSITE" id="PS00136">
    <property type="entry name" value="SUBTILASE_ASP"/>
    <property type="match status" value="1"/>
</dbReference>
<evidence type="ECO:0000256" key="6">
    <source>
        <dbReference type="RuleBase" id="RU003355"/>
    </source>
</evidence>
<dbReference type="PROSITE" id="PS00138">
    <property type="entry name" value="SUBTILASE_SER"/>
    <property type="match status" value="1"/>
</dbReference>
<evidence type="ECO:0000313" key="9">
    <source>
        <dbReference type="EMBL" id="OSX71440.1"/>
    </source>
</evidence>
<feature type="domain" description="Peptidase S8/S53" evidence="8">
    <location>
        <begin position="167"/>
        <end position="395"/>
    </location>
</feature>
<dbReference type="PROSITE" id="PS00137">
    <property type="entry name" value="SUBTILASE_HIS"/>
    <property type="match status" value="1"/>
</dbReference>
<dbReference type="GO" id="GO:0005615">
    <property type="term" value="C:extracellular space"/>
    <property type="evidence" value="ECO:0007669"/>
    <property type="project" value="TreeGrafter"/>
</dbReference>
<protein>
    <recommendedName>
        <fullName evidence="8">Peptidase S8/S53 domain-containing protein</fullName>
    </recommendedName>
</protein>
<dbReference type="InterPro" id="IPR015500">
    <property type="entry name" value="Peptidase_S8_subtilisin-rel"/>
</dbReference>
<dbReference type="AlphaFoldDB" id="A0A1X6NSD8"/>
<keyword evidence="4 5" id="KW-0720">Serine protease</keyword>
<dbReference type="EMBL" id="KV919133">
    <property type="protein sequence ID" value="OSX71440.1"/>
    <property type="molecule type" value="Genomic_DNA"/>
</dbReference>